<feature type="compositionally biased region" description="Basic and acidic residues" evidence="1">
    <location>
        <begin position="68"/>
        <end position="77"/>
    </location>
</feature>
<comment type="caution">
    <text evidence="2">The sequence shown here is derived from an EMBL/GenBank/DDBJ whole genome shotgun (WGS) entry which is preliminary data.</text>
</comment>
<evidence type="ECO:0000313" key="2">
    <source>
        <dbReference type="EMBL" id="KAG1529190.1"/>
    </source>
</evidence>
<reference evidence="2 3" key="1">
    <citation type="journal article" date="2020" name="Microb. Genom.">
        <title>Genetic diversity of clinical and environmental Mucorales isolates obtained from an investigation of mucormycosis cases among solid organ transplant recipients.</title>
        <authorList>
            <person name="Nguyen M.H."/>
            <person name="Kaul D."/>
            <person name="Muto C."/>
            <person name="Cheng S.J."/>
            <person name="Richter R.A."/>
            <person name="Bruno V.M."/>
            <person name="Liu G."/>
            <person name="Beyhan S."/>
            <person name="Sundermann A.J."/>
            <person name="Mounaud S."/>
            <person name="Pasculle A.W."/>
            <person name="Nierman W.C."/>
            <person name="Driscoll E."/>
            <person name="Cumbie R."/>
            <person name="Clancy C.J."/>
            <person name="Dupont C.L."/>
        </authorList>
    </citation>
    <scope>NUCLEOTIDE SEQUENCE [LARGE SCALE GENOMIC DNA]</scope>
    <source>
        <strain evidence="2 3">GL24</strain>
    </source>
</reference>
<keyword evidence="3" id="KW-1185">Reference proteome</keyword>
<proteinExistence type="predicted"/>
<sequence length="85" mass="9178">MAVPVLLHLPNAACPVQTLRRLAATRRARHRAPGGACGLRLARQVPPPAPGQRGPGRLPWRGVRPPGRGRDRRHDPGEPPGLVQE</sequence>
<evidence type="ECO:0000256" key="1">
    <source>
        <dbReference type="SAM" id="MobiDB-lite"/>
    </source>
</evidence>
<feature type="region of interest" description="Disordered" evidence="1">
    <location>
        <begin position="31"/>
        <end position="85"/>
    </location>
</feature>
<feature type="compositionally biased region" description="Low complexity" evidence="1">
    <location>
        <begin position="51"/>
        <end position="66"/>
    </location>
</feature>
<gene>
    <name evidence="2" type="ORF">G6F50_018166</name>
</gene>
<dbReference type="Proteomes" id="UP000740926">
    <property type="component" value="Unassembled WGS sequence"/>
</dbReference>
<evidence type="ECO:0000313" key="3">
    <source>
        <dbReference type="Proteomes" id="UP000740926"/>
    </source>
</evidence>
<protein>
    <submittedName>
        <fullName evidence="2">Uncharacterized protein</fullName>
    </submittedName>
</protein>
<name>A0A9P6XN88_9FUNG</name>
<organism evidence="2 3">
    <name type="scientific">Rhizopus delemar</name>
    <dbReference type="NCBI Taxonomy" id="936053"/>
    <lineage>
        <taxon>Eukaryota</taxon>
        <taxon>Fungi</taxon>
        <taxon>Fungi incertae sedis</taxon>
        <taxon>Mucoromycota</taxon>
        <taxon>Mucoromycotina</taxon>
        <taxon>Mucoromycetes</taxon>
        <taxon>Mucorales</taxon>
        <taxon>Mucorineae</taxon>
        <taxon>Rhizopodaceae</taxon>
        <taxon>Rhizopus</taxon>
    </lineage>
</organism>
<accession>A0A9P6XN88</accession>
<dbReference type="AlphaFoldDB" id="A0A9P6XN88"/>
<dbReference type="EMBL" id="JAANIU010016020">
    <property type="protein sequence ID" value="KAG1529190.1"/>
    <property type="molecule type" value="Genomic_DNA"/>
</dbReference>